<dbReference type="PANTHER" id="PTHR15415:SF7">
    <property type="entry name" value="MICOS COMPLEX SUBUNIT MIC60"/>
    <property type="match status" value="1"/>
</dbReference>
<comment type="similarity">
    <text evidence="2 13">Belongs to the MICOS complex subunit Mic60 family.</text>
</comment>
<evidence type="ECO:0000256" key="1">
    <source>
        <dbReference type="ARBA" id="ARBA00004434"/>
    </source>
</evidence>
<dbReference type="FunCoup" id="A0A2T3AFD0">
    <property type="interactions" value="166"/>
</dbReference>
<evidence type="ECO:0000256" key="9">
    <source>
        <dbReference type="ARBA" id="ARBA00023054"/>
    </source>
</evidence>
<evidence type="ECO:0000256" key="10">
    <source>
        <dbReference type="ARBA" id="ARBA00023128"/>
    </source>
</evidence>
<proteinExistence type="inferred from homology"/>
<dbReference type="PANTHER" id="PTHR15415">
    <property type="entry name" value="MITOFILIN"/>
    <property type="match status" value="1"/>
</dbReference>
<keyword evidence="5 13" id="KW-0812">Transmembrane</keyword>
<evidence type="ECO:0000256" key="6">
    <source>
        <dbReference type="ARBA" id="ARBA00022792"/>
    </source>
</evidence>
<evidence type="ECO:0000256" key="2">
    <source>
        <dbReference type="ARBA" id="ARBA00010877"/>
    </source>
</evidence>
<evidence type="ECO:0000256" key="3">
    <source>
        <dbReference type="ARBA" id="ARBA00011875"/>
    </source>
</evidence>
<keyword evidence="10 13" id="KW-0496">Mitochondrion</keyword>
<dbReference type="InParanoid" id="A0A2T3AFD0"/>
<gene>
    <name evidence="15" type="ORF">BD289DRAFT_459242</name>
</gene>
<keyword evidence="6 13" id="KW-0999">Mitochondrion inner membrane</keyword>
<dbReference type="EMBL" id="KZ678397">
    <property type="protein sequence ID" value="PSR94473.1"/>
    <property type="molecule type" value="Genomic_DNA"/>
</dbReference>
<dbReference type="OrthoDB" id="10261039at2759"/>
<organism evidence="15 16">
    <name type="scientific">Coniella lustricola</name>
    <dbReference type="NCBI Taxonomy" id="2025994"/>
    <lineage>
        <taxon>Eukaryota</taxon>
        <taxon>Fungi</taxon>
        <taxon>Dikarya</taxon>
        <taxon>Ascomycota</taxon>
        <taxon>Pezizomycotina</taxon>
        <taxon>Sordariomycetes</taxon>
        <taxon>Sordariomycetidae</taxon>
        <taxon>Diaporthales</taxon>
        <taxon>Schizoparmaceae</taxon>
        <taxon>Coniella</taxon>
    </lineage>
</organism>
<dbReference type="Pfam" id="PF09731">
    <property type="entry name" value="Mitofilin"/>
    <property type="match status" value="1"/>
</dbReference>
<feature type="region of interest" description="Disordered" evidence="14">
    <location>
        <begin position="176"/>
        <end position="290"/>
    </location>
</feature>
<dbReference type="GO" id="GO:0061617">
    <property type="term" value="C:MICOS complex"/>
    <property type="evidence" value="ECO:0007669"/>
    <property type="project" value="TreeGrafter"/>
</dbReference>
<feature type="region of interest" description="Disordered" evidence="14">
    <location>
        <begin position="1"/>
        <end position="21"/>
    </location>
</feature>
<evidence type="ECO:0000256" key="8">
    <source>
        <dbReference type="ARBA" id="ARBA00022989"/>
    </source>
</evidence>
<evidence type="ECO:0000313" key="15">
    <source>
        <dbReference type="EMBL" id="PSR94473.1"/>
    </source>
</evidence>
<reference evidence="15 16" key="1">
    <citation type="journal article" date="2018" name="Mycol. Prog.">
        <title>Coniella lustricola, a new species from submerged detritus.</title>
        <authorList>
            <person name="Raudabaugh D.B."/>
            <person name="Iturriaga T."/>
            <person name="Carver A."/>
            <person name="Mondo S."/>
            <person name="Pangilinan J."/>
            <person name="Lipzen A."/>
            <person name="He G."/>
            <person name="Amirebrahimi M."/>
            <person name="Grigoriev I.V."/>
            <person name="Miller A.N."/>
        </authorList>
    </citation>
    <scope>NUCLEOTIDE SEQUENCE [LARGE SCALE GENOMIC DNA]</scope>
    <source>
        <strain evidence="15 16">B22-T-1</strain>
    </source>
</reference>
<feature type="transmembrane region" description="Helical" evidence="13">
    <location>
        <begin position="120"/>
        <end position="139"/>
    </location>
</feature>
<keyword evidence="7" id="KW-0809">Transit peptide</keyword>
<dbReference type="InterPro" id="IPR019133">
    <property type="entry name" value="MIC60"/>
</dbReference>
<keyword evidence="9" id="KW-0175">Coiled coil</keyword>
<feature type="region of interest" description="Disordered" evidence="14">
    <location>
        <begin position="46"/>
        <end position="71"/>
    </location>
</feature>
<evidence type="ECO:0000256" key="5">
    <source>
        <dbReference type="ARBA" id="ARBA00022692"/>
    </source>
</evidence>
<keyword evidence="16" id="KW-1185">Reference proteome</keyword>
<evidence type="ECO:0000256" key="14">
    <source>
        <dbReference type="SAM" id="MobiDB-lite"/>
    </source>
</evidence>
<evidence type="ECO:0000256" key="13">
    <source>
        <dbReference type="RuleBase" id="RU363000"/>
    </source>
</evidence>
<comment type="subcellular location">
    <subcellularLocation>
        <location evidence="1 13">Mitochondrion inner membrane</location>
        <topology evidence="1 13">Single-pass membrane protein</topology>
    </subcellularLocation>
</comment>
<keyword evidence="11 13" id="KW-0472">Membrane</keyword>
<evidence type="ECO:0000256" key="4">
    <source>
        <dbReference type="ARBA" id="ARBA00018116"/>
    </source>
</evidence>
<feature type="compositionally biased region" description="Basic and acidic residues" evidence="14">
    <location>
        <begin position="214"/>
        <end position="228"/>
    </location>
</feature>
<protein>
    <recommendedName>
        <fullName evidence="4 13">MICOS complex subunit MIC60</fullName>
    </recommendedName>
    <alternativeName>
        <fullName evidence="13">Mitofilin</fullName>
    </alternativeName>
</protein>
<dbReference type="AlphaFoldDB" id="A0A2T3AFD0"/>
<dbReference type="GO" id="GO:0042407">
    <property type="term" value="P:cristae formation"/>
    <property type="evidence" value="ECO:0007669"/>
    <property type="project" value="TreeGrafter"/>
</dbReference>
<evidence type="ECO:0000256" key="7">
    <source>
        <dbReference type="ARBA" id="ARBA00022946"/>
    </source>
</evidence>
<keyword evidence="8 13" id="KW-1133">Transmembrane helix</keyword>
<dbReference type="STRING" id="2025994.A0A2T3AFD0"/>
<evidence type="ECO:0000313" key="16">
    <source>
        <dbReference type="Proteomes" id="UP000241462"/>
    </source>
</evidence>
<name>A0A2T3AFD0_9PEZI</name>
<comment type="function">
    <text evidence="12">Component of the MICOS complex, a large protein complex of the mitochondrial inner membrane that plays crucial roles in the maintenance of crista junctions, inner membrane architecture, and formation of contact sites to the outer membrane. Plays a role in keeping cristae membranes connected to the inner boundary membrane. Also promotes protein import via the mitochondrial intermembrane space assembly (MIA) pathway.</text>
</comment>
<evidence type="ECO:0000256" key="12">
    <source>
        <dbReference type="ARBA" id="ARBA00025571"/>
    </source>
</evidence>
<dbReference type="Proteomes" id="UP000241462">
    <property type="component" value="Unassembled WGS sequence"/>
</dbReference>
<accession>A0A2T3AFD0</accession>
<evidence type="ECO:0000256" key="11">
    <source>
        <dbReference type="ARBA" id="ARBA00023136"/>
    </source>
</evidence>
<feature type="compositionally biased region" description="Low complexity" evidence="14">
    <location>
        <begin position="243"/>
        <end position="252"/>
    </location>
</feature>
<comment type="subunit">
    <text evidence="3 13">Component of the mitochondrial contact site and cristae organizing system (MICOS) complex.</text>
</comment>
<sequence>MLRTSLRSVRGLSSRSVAAAAGRQWPAVAARPASLIVRRGYADEKPPVPKIPAIETNTAPSTQPPPPLNESNVAASTIAAENVPLTPPTPEQLGGISPEGPVSATHPPSGTSFIRRLRNYVLTLVILGTVAFGGGVYYARVNDRFHDFFTEYVPYGEQAVLYLEEAEFRKRFPNISNRSTQRPRDTSESVRIPAHHGVAWRVADAESPSGKPSEGADKAAAARKEAAKKASSSAPAPTPAPAAVPATSPEASQAKPKAVAEAQAKKDATATASDFKAPEVNEPSRYPPAAPIKPIYVTDVQEPVVQDLARMLNGIITVINADGAHGKYASAIEKAKNDLQKVSGEINKIKETAEADAASQVKARVGDFDKAANDLVESMARTMSAKEASWRQEFDEELKKINDAYNQRVSLLTEREKGLYQEKLQNQLLEQAIALKRQFMNQIQKQVETERNGRLGKLEELSKSVASLESLADGWNEVIDMNLRTQQLHVAVEAVRASLEDAAHPRPFIKELVALKEIAADDAVVNAAIASINPTAYQRGVSNSAELIDRFRRVANEVRKASLLPEDAGVASHASSFVLSKVLFKKQGLAAGDDVESILTRTQTFLEEGNLDAAAREMNGLSGWAKTLSRDWLGEVRKVLEVRQALEVIQTEARLQSLKVE</sequence>